<accession>A0A9P6L671</accession>
<sequence>MSRVRDTPANIAHDNRVAMDFLTAHNAPPEFWEQAGYEDPNRTVMRAPGVPPLLDAMEREREDRIRNLSRNLSSAPQSPVVPPPPTQSGSPSSSVPSLESCSSSSDGGEDPEEEGSEESDDAFWTALSTLGQSSPGPDEVEGGGRGSPRPLWVRISELGVDGREMSGRRDLYSSIALLLFKPITFRG</sequence>
<feature type="compositionally biased region" description="Acidic residues" evidence="1">
    <location>
        <begin position="107"/>
        <end position="121"/>
    </location>
</feature>
<dbReference type="EMBL" id="WIUZ02000008">
    <property type="protein sequence ID" value="KAF9784492.1"/>
    <property type="molecule type" value="Genomic_DNA"/>
</dbReference>
<evidence type="ECO:0000256" key="1">
    <source>
        <dbReference type="SAM" id="MobiDB-lite"/>
    </source>
</evidence>
<evidence type="ECO:0000313" key="3">
    <source>
        <dbReference type="EMBL" id="KAF9784492.1"/>
    </source>
</evidence>
<feature type="compositionally biased region" description="Polar residues" evidence="1">
    <location>
        <begin position="126"/>
        <end position="135"/>
    </location>
</feature>
<protein>
    <submittedName>
        <fullName evidence="3">Uncharacterized protein</fullName>
    </submittedName>
</protein>
<comment type="caution">
    <text evidence="3">The sequence shown here is derived from an EMBL/GenBank/DDBJ whole genome shotgun (WGS) entry which is preliminary data.</text>
</comment>
<reference evidence="3" key="2">
    <citation type="submission" date="2020-11" db="EMBL/GenBank/DDBJ databases">
        <authorList>
            <consortium name="DOE Joint Genome Institute"/>
            <person name="Kuo A."/>
            <person name="Miyauchi S."/>
            <person name="Kiss E."/>
            <person name="Drula E."/>
            <person name="Kohler A."/>
            <person name="Sanchez-Garcia M."/>
            <person name="Andreopoulos B."/>
            <person name="Barry K.W."/>
            <person name="Bonito G."/>
            <person name="Buee M."/>
            <person name="Carver A."/>
            <person name="Chen C."/>
            <person name="Cichocki N."/>
            <person name="Clum A."/>
            <person name="Culley D."/>
            <person name="Crous P.W."/>
            <person name="Fauchery L."/>
            <person name="Girlanda M."/>
            <person name="Hayes R."/>
            <person name="Keri Z."/>
            <person name="Labutti K."/>
            <person name="Lipzen A."/>
            <person name="Lombard V."/>
            <person name="Magnuson J."/>
            <person name="Maillard F."/>
            <person name="Morin E."/>
            <person name="Murat C."/>
            <person name="Nolan M."/>
            <person name="Ohm R."/>
            <person name="Pangilinan J."/>
            <person name="Pereira M."/>
            <person name="Perotto S."/>
            <person name="Peter M."/>
            <person name="Riley R."/>
            <person name="Sitrit Y."/>
            <person name="Stielow B."/>
            <person name="Szollosi G."/>
            <person name="Zifcakova L."/>
            <person name="Stursova M."/>
            <person name="Spatafora J.W."/>
            <person name="Tedersoo L."/>
            <person name="Vaario L.-M."/>
            <person name="Yamada A."/>
            <person name="Yan M."/>
            <person name="Wang P."/>
            <person name="Xu J."/>
            <person name="Bruns T."/>
            <person name="Baldrian P."/>
            <person name="Vilgalys R."/>
            <person name="Henrissat B."/>
            <person name="Grigoriev I.V."/>
            <person name="Hibbett D."/>
            <person name="Nagy L.G."/>
            <person name="Martin F.M."/>
        </authorList>
    </citation>
    <scope>NUCLEOTIDE SEQUENCE</scope>
    <source>
        <strain evidence="3">UH-Tt-Lm1</strain>
    </source>
</reference>
<gene>
    <name evidence="2" type="ORF">BJ322DRAFT_1109205</name>
    <name evidence="3" type="ORF">BJ322DRAFT_1109212</name>
</gene>
<reference evidence="3" key="1">
    <citation type="journal article" date="2020" name="Nat. Commun.">
        <title>Large-scale genome sequencing of mycorrhizal fungi provides insights into the early evolution of symbiotic traits.</title>
        <authorList>
            <person name="Miyauchi S."/>
            <person name="Kiss E."/>
            <person name="Kuo A."/>
            <person name="Drula E."/>
            <person name="Kohler A."/>
            <person name="Sanchez-Garcia M."/>
            <person name="Morin E."/>
            <person name="Andreopoulos B."/>
            <person name="Barry K.W."/>
            <person name="Bonito G."/>
            <person name="Buee M."/>
            <person name="Carver A."/>
            <person name="Chen C."/>
            <person name="Cichocki N."/>
            <person name="Clum A."/>
            <person name="Culley D."/>
            <person name="Crous P.W."/>
            <person name="Fauchery L."/>
            <person name="Girlanda M."/>
            <person name="Hayes R.D."/>
            <person name="Keri Z."/>
            <person name="LaButti K."/>
            <person name="Lipzen A."/>
            <person name="Lombard V."/>
            <person name="Magnuson J."/>
            <person name="Maillard F."/>
            <person name="Murat C."/>
            <person name="Nolan M."/>
            <person name="Ohm R.A."/>
            <person name="Pangilinan J."/>
            <person name="Pereira M.F."/>
            <person name="Perotto S."/>
            <person name="Peter M."/>
            <person name="Pfister S."/>
            <person name="Riley R."/>
            <person name="Sitrit Y."/>
            <person name="Stielow J.B."/>
            <person name="Szollosi G."/>
            <person name="Zifcakova L."/>
            <person name="Stursova M."/>
            <person name="Spatafora J.W."/>
            <person name="Tedersoo L."/>
            <person name="Vaario L.M."/>
            <person name="Yamada A."/>
            <person name="Yan M."/>
            <person name="Wang P."/>
            <person name="Xu J."/>
            <person name="Bruns T."/>
            <person name="Baldrian P."/>
            <person name="Vilgalys R."/>
            <person name="Dunand C."/>
            <person name="Henrissat B."/>
            <person name="Grigoriev I.V."/>
            <person name="Hibbett D."/>
            <person name="Nagy L.G."/>
            <person name="Martin F.M."/>
        </authorList>
    </citation>
    <scope>NUCLEOTIDE SEQUENCE</scope>
    <source>
        <strain evidence="3">UH-Tt-Lm1</strain>
    </source>
</reference>
<evidence type="ECO:0000313" key="4">
    <source>
        <dbReference type="Proteomes" id="UP000736335"/>
    </source>
</evidence>
<organism evidence="3 4">
    <name type="scientific">Thelephora terrestris</name>
    <dbReference type="NCBI Taxonomy" id="56493"/>
    <lineage>
        <taxon>Eukaryota</taxon>
        <taxon>Fungi</taxon>
        <taxon>Dikarya</taxon>
        <taxon>Basidiomycota</taxon>
        <taxon>Agaricomycotina</taxon>
        <taxon>Agaricomycetes</taxon>
        <taxon>Thelephorales</taxon>
        <taxon>Thelephoraceae</taxon>
        <taxon>Thelephora</taxon>
    </lineage>
</organism>
<keyword evidence="4" id="KW-1185">Reference proteome</keyword>
<feature type="region of interest" description="Disordered" evidence="1">
    <location>
        <begin position="32"/>
        <end position="151"/>
    </location>
</feature>
<feature type="compositionally biased region" description="Low complexity" evidence="1">
    <location>
        <begin position="87"/>
        <end position="106"/>
    </location>
</feature>
<name>A0A9P6L671_9AGAM</name>
<dbReference type="Proteomes" id="UP000736335">
    <property type="component" value="Unassembled WGS sequence"/>
</dbReference>
<feature type="compositionally biased region" description="Basic and acidic residues" evidence="1">
    <location>
        <begin position="56"/>
        <end position="66"/>
    </location>
</feature>
<evidence type="ECO:0000313" key="2">
    <source>
        <dbReference type="EMBL" id="KAF9784485.1"/>
    </source>
</evidence>
<dbReference type="EMBL" id="WIUZ02000008">
    <property type="protein sequence ID" value="KAF9784485.1"/>
    <property type="molecule type" value="Genomic_DNA"/>
</dbReference>
<proteinExistence type="predicted"/>
<dbReference type="AlphaFoldDB" id="A0A9P6L671"/>